<protein>
    <submittedName>
        <fullName evidence="1">DNA polymerase III subunit delta</fullName>
    </submittedName>
</protein>
<dbReference type="NCBIfam" id="TIGR00678">
    <property type="entry name" value="holB"/>
    <property type="match status" value="1"/>
</dbReference>
<dbReference type="PANTHER" id="PTHR11669">
    <property type="entry name" value="REPLICATION FACTOR C / DNA POLYMERASE III GAMMA-TAU SUBUNIT"/>
    <property type="match status" value="1"/>
</dbReference>
<name>A0A0R2M555_9LACO</name>
<gene>
    <name evidence="1" type="ORF">IV64_GL000272</name>
</gene>
<dbReference type="EMBL" id="JQCL01000074">
    <property type="protein sequence ID" value="KRO09144.1"/>
    <property type="molecule type" value="Genomic_DNA"/>
</dbReference>
<reference evidence="1 2" key="1">
    <citation type="journal article" date="2015" name="Genome Announc.">
        <title>Expanding the biotechnology potential of lactobacilli through comparative genomics of 213 strains and associated genera.</title>
        <authorList>
            <person name="Sun Z."/>
            <person name="Harris H.M."/>
            <person name="McCann A."/>
            <person name="Guo C."/>
            <person name="Argimon S."/>
            <person name="Zhang W."/>
            <person name="Yang X."/>
            <person name="Jeffery I.B."/>
            <person name="Cooney J.C."/>
            <person name="Kagawa T.F."/>
            <person name="Liu W."/>
            <person name="Song Y."/>
            <person name="Salvetti E."/>
            <person name="Wrobel A."/>
            <person name="Rasinkangas P."/>
            <person name="Parkhill J."/>
            <person name="Rea M.C."/>
            <person name="O'Sullivan O."/>
            <person name="Ritari J."/>
            <person name="Douillard F.P."/>
            <person name="Paul Ross R."/>
            <person name="Yang R."/>
            <person name="Briner A.E."/>
            <person name="Felis G.E."/>
            <person name="de Vos W.M."/>
            <person name="Barrangou R."/>
            <person name="Klaenhammer T.R."/>
            <person name="Caufield P.W."/>
            <person name="Cui Y."/>
            <person name="Zhang H."/>
            <person name="O'Toole P.W."/>
        </authorList>
    </citation>
    <scope>NUCLEOTIDE SEQUENCE [LARGE SCALE GENOMIC DNA]</scope>
    <source>
        <strain evidence="1 2">LMG 26013</strain>
    </source>
</reference>
<dbReference type="NCBIfam" id="NF005972">
    <property type="entry name" value="PRK08058.1"/>
    <property type="match status" value="1"/>
</dbReference>
<evidence type="ECO:0000313" key="1">
    <source>
        <dbReference type="EMBL" id="KRO09144.1"/>
    </source>
</evidence>
<evidence type="ECO:0000313" key="2">
    <source>
        <dbReference type="Proteomes" id="UP000051783"/>
    </source>
</evidence>
<dbReference type="Gene3D" id="3.40.50.300">
    <property type="entry name" value="P-loop containing nucleotide triphosphate hydrolases"/>
    <property type="match status" value="1"/>
</dbReference>
<accession>A0A0R2M555</accession>
<dbReference type="Proteomes" id="UP000051783">
    <property type="component" value="Unassembled WGS sequence"/>
</dbReference>
<organism evidence="1 2">
    <name type="scientific">Lactiplantibacillus xiangfangensis</name>
    <dbReference type="NCBI Taxonomy" id="942150"/>
    <lineage>
        <taxon>Bacteria</taxon>
        <taxon>Bacillati</taxon>
        <taxon>Bacillota</taxon>
        <taxon>Bacilli</taxon>
        <taxon>Lactobacillales</taxon>
        <taxon>Lactobacillaceae</taxon>
        <taxon>Lactiplantibacillus</taxon>
    </lineage>
</organism>
<dbReference type="STRING" id="942150.IV64_GL000272"/>
<dbReference type="Pfam" id="PF13177">
    <property type="entry name" value="DNA_pol3_delta2"/>
    <property type="match status" value="1"/>
</dbReference>
<comment type="caution">
    <text evidence="1">The sequence shown here is derived from an EMBL/GenBank/DDBJ whole genome shotgun (WGS) entry which is preliminary data.</text>
</comment>
<proteinExistence type="predicted"/>
<dbReference type="InterPro" id="IPR050238">
    <property type="entry name" value="DNA_Rep/Repair_Clamp_Loader"/>
</dbReference>
<dbReference type="InterPro" id="IPR027417">
    <property type="entry name" value="P-loop_NTPase"/>
</dbReference>
<sequence length="343" mass="37794">MVQMATTDPLAVTMAAKQPRLLAAFQHIIKQNHLAHAYLFAGMEGAGQPELARWIAQRLFCLHVVDDQPDGTCEECVRIANGSHPDIITVVPDGQSIKVDQVRYLKAEFSKSAVEGNRKIFIIEDAEKMTASAANSLLKFIEEPSGNVTAFLLTTNKQLILPTIISRTQVIEFPPLKAQALQQTFEAAGIAPQVAQMLRGLTNSVTQAKGLLEEDWLPQAAKALWRWFDQVVKGEPRSFVAVQVNLVGLAKDTAHQSVMLDLIAALFQDLLQLHFDADEHDTLTFGQYAQDLTVLTGRLSATQLVEATELALTAKRQLASNISFQNVLEGLTLKLWPIFKTNA</sequence>
<dbReference type="PANTHER" id="PTHR11669:SF8">
    <property type="entry name" value="DNA POLYMERASE III SUBUNIT DELTA"/>
    <property type="match status" value="1"/>
</dbReference>
<dbReference type="AlphaFoldDB" id="A0A0R2M555"/>
<dbReference type="SUPFAM" id="SSF52540">
    <property type="entry name" value="P-loop containing nucleoside triphosphate hydrolases"/>
    <property type="match status" value="1"/>
</dbReference>
<dbReference type="PATRIC" id="fig|942150.3.peg.279"/>
<dbReference type="FunFam" id="3.40.50.300:FF:001255">
    <property type="entry name" value="DNA polymerase III subunit delta"/>
    <property type="match status" value="1"/>
</dbReference>
<dbReference type="GO" id="GO:0003887">
    <property type="term" value="F:DNA-directed DNA polymerase activity"/>
    <property type="evidence" value="ECO:0007669"/>
    <property type="project" value="InterPro"/>
</dbReference>
<keyword evidence="2" id="KW-1185">Reference proteome</keyword>
<dbReference type="GO" id="GO:0006261">
    <property type="term" value="P:DNA-templated DNA replication"/>
    <property type="evidence" value="ECO:0007669"/>
    <property type="project" value="TreeGrafter"/>
</dbReference>
<dbReference type="GO" id="GO:0008408">
    <property type="term" value="F:3'-5' exonuclease activity"/>
    <property type="evidence" value="ECO:0007669"/>
    <property type="project" value="InterPro"/>
</dbReference>
<dbReference type="InterPro" id="IPR004622">
    <property type="entry name" value="DNA_pol_HolB"/>
</dbReference>